<organism evidence="2 3">
    <name type="scientific">Stylosanthes scabra</name>
    <dbReference type="NCBI Taxonomy" id="79078"/>
    <lineage>
        <taxon>Eukaryota</taxon>
        <taxon>Viridiplantae</taxon>
        <taxon>Streptophyta</taxon>
        <taxon>Embryophyta</taxon>
        <taxon>Tracheophyta</taxon>
        <taxon>Spermatophyta</taxon>
        <taxon>Magnoliopsida</taxon>
        <taxon>eudicotyledons</taxon>
        <taxon>Gunneridae</taxon>
        <taxon>Pentapetalae</taxon>
        <taxon>rosids</taxon>
        <taxon>fabids</taxon>
        <taxon>Fabales</taxon>
        <taxon>Fabaceae</taxon>
        <taxon>Papilionoideae</taxon>
        <taxon>50 kb inversion clade</taxon>
        <taxon>dalbergioids sensu lato</taxon>
        <taxon>Dalbergieae</taxon>
        <taxon>Pterocarpus clade</taxon>
        <taxon>Stylosanthes</taxon>
    </lineage>
</organism>
<dbReference type="PANTHER" id="PTHR46033:SF8">
    <property type="entry name" value="PROTEIN MAINTENANCE OF MERISTEMS-LIKE"/>
    <property type="match status" value="1"/>
</dbReference>
<accession>A0ABU6V9C3</accession>
<dbReference type="Pfam" id="PF10536">
    <property type="entry name" value="PMD"/>
    <property type="match status" value="1"/>
</dbReference>
<dbReference type="Proteomes" id="UP001341840">
    <property type="component" value="Unassembled WGS sequence"/>
</dbReference>
<evidence type="ECO:0000259" key="1">
    <source>
        <dbReference type="Pfam" id="PF10536"/>
    </source>
</evidence>
<keyword evidence="3" id="KW-1185">Reference proteome</keyword>
<dbReference type="PANTHER" id="PTHR46033">
    <property type="entry name" value="PROTEIN MAIN-LIKE 2"/>
    <property type="match status" value="1"/>
</dbReference>
<comment type="caution">
    <text evidence="2">The sequence shown here is derived from an EMBL/GenBank/DDBJ whole genome shotgun (WGS) entry which is preliminary data.</text>
</comment>
<evidence type="ECO:0000313" key="2">
    <source>
        <dbReference type="EMBL" id="MED6169063.1"/>
    </source>
</evidence>
<dbReference type="EMBL" id="JASCZI010151087">
    <property type="protein sequence ID" value="MED6169063.1"/>
    <property type="molecule type" value="Genomic_DNA"/>
</dbReference>
<dbReference type="InterPro" id="IPR044824">
    <property type="entry name" value="MAIN-like"/>
</dbReference>
<proteinExistence type="predicted"/>
<protein>
    <recommendedName>
        <fullName evidence="1">Aminotransferase-like plant mobile domain-containing protein</fullName>
    </recommendedName>
</protein>
<reference evidence="2 3" key="1">
    <citation type="journal article" date="2023" name="Plants (Basel)">
        <title>Bridging the Gap: Combining Genomics and Transcriptomics Approaches to Understand Stylosanthes scabra, an Orphan Legume from the Brazilian Caatinga.</title>
        <authorList>
            <person name="Ferreira-Neto J.R.C."/>
            <person name="da Silva M.D."/>
            <person name="Binneck E."/>
            <person name="de Melo N.F."/>
            <person name="da Silva R.H."/>
            <person name="de Melo A.L.T.M."/>
            <person name="Pandolfi V."/>
            <person name="Bustamante F.O."/>
            <person name="Brasileiro-Vidal A.C."/>
            <person name="Benko-Iseppon A.M."/>
        </authorList>
    </citation>
    <scope>NUCLEOTIDE SEQUENCE [LARGE SCALE GENOMIC DNA]</scope>
    <source>
        <tissue evidence="2">Leaves</tissue>
    </source>
</reference>
<evidence type="ECO:0000313" key="3">
    <source>
        <dbReference type="Proteomes" id="UP001341840"/>
    </source>
</evidence>
<sequence length="212" mass="24248">MRQPQRGAGFRPAAVTAELDFLAFSHAQTWAANIRRWSMYLRTSDEKNPRLAQFKVQLDRLQPSEFIWEPYMVHVVGAVAHPGIFEQRHVQLWTAFVPLIYFGTIEWHPADRVVPQFGGVQDIPGHPVNIDFLHSKVTDGSPIRTRHGMVCGMPERSVCWPFIGLTTQEHQSCTFIGGFWQERNSGEASQRVPTAHEPLLRVNDVPDNRRPE</sequence>
<feature type="domain" description="Aminotransferase-like plant mobile" evidence="1">
    <location>
        <begin position="32"/>
        <end position="127"/>
    </location>
</feature>
<gene>
    <name evidence="2" type="ORF">PIB30_017816</name>
</gene>
<dbReference type="InterPro" id="IPR019557">
    <property type="entry name" value="AminoTfrase-like_pln_mobile"/>
</dbReference>
<name>A0ABU6V9C3_9FABA</name>